<reference evidence="1 2" key="1">
    <citation type="journal article" date="2020" name="Phytopathology">
        <title>Genome Sequence Resources of Colletotrichum truncatum, C. plurivorum, C. musicola, and C. sojae: Four Species Pathogenic to Soybean (Glycine max).</title>
        <authorList>
            <person name="Rogerio F."/>
            <person name="Boufleur T.R."/>
            <person name="Ciampi-Guillardi M."/>
            <person name="Sukno S.A."/>
            <person name="Thon M.R."/>
            <person name="Massola Junior N.S."/>
            <person name="Baroncelli R."/>
        </authorList>
    </citation>
    <scope>NUCLEOTIDE SEQUENCE [LARGE SCALE GENOMIC DNA]</scope>
    <source>
        <strain evidence="1 2">LFN0009</strain>
    </source>
</reference>
<protein>
    <submittedName>
        <fullName evidence="1">Uncharacterized protein</fullName>
    </submittedName>
</protein>
<dbReference type="Proteomes" id="UP000652219">
    <property type="component" value="Unassembled WGS sequence"/>
</dbReference>
<dbReference type="EMBL" id="WIGN01000138">
    <property type="protein sequence ID" value="KAF6807401.1"/>
    <property type="molecule type" value="Genomic_DNA"/>
</dbReference>
<name>A0A8H6J7A0_9PEZI</name>
<proteinExistence type="predicted"/>
<evidence type="ECO:0000313" key="1">
    <source>
        <dbReference type="EMBL" id="KAF6807401.1"/>
    </source>
</evidence>
<evidence type="ECO:0000313" key="2">
    <source>
        <dbReference type="Proteomes" id="UP000652219"/>
    </source>
</evidence>
<keyword evidence="2" id="KW-1185">Reference proteome</keyword>
<gene>
    <name evidence="1" type="ORF">CSOJ01_08207</name>
</gene>
<dbReference type="AlphaFoldDB" id="A0A8H6J7A0"/>
<accession>A0A8H6J7A0</accession>
<sequence>MHNGCGFLSKDASADNSCSRPSPNLAMLAAYGPSVGPISGGRIVRRSAEWPDNSKHRDVVCVVLLGKSKEPRGILEQVSGLATSGLGSCSGRRSARDVLVEKQQKDRLNHMNRLNASGTYRGFVREVSVS</sequence>
<comment type="caution">
    <text evidence="1">The sequence shown here is derived from an EMBL/GenBank/DDBJ whole genome shotgun (WGS) entry which is preliminary data.</text>
</comment>
<organism evidence="1 2">
    <name type="scientific">Colletotrichum sojae</name>
    <dbReference type="NCBI Taxonomy" id="2175907"/>
    <lineage>
        <taxon>Eukaryota</taxon>
        <taxon>Fungi</taxon>
        <taxon>Dikarya</taxon>
        <taxon>Ascomycota</taxon>
        <taxon>Pezizomycotina</taxon>
        <taxon>Sordariomycetes</taxon>
        <taxon>Hypocreomycetidae</taxon>
        <taxon>Glomerellales</taxon>
        <taxon>Glomerellaceae</taxon>
        <taxon>Colletotrichum</taxon>
        <taxon>Colletotrichum orchidearum species complex</taxon>
    </lineage>
</organism>